<name>A0AAP1E8V3_BACIU</name>
<comment type="caution">
    <text evidence="2">The sequence shown here is derived from an EMBL/GenBank/DDBJ whole genome shotgun (WGS) entry which is preliminary data.</text>
</comment>
<feature type="compositionally biased region" description="Basic and acidic residues" evidence="1">
    <location>
        <begin position="62"/>
        <end position="71"/>
    </location>
</feature>
<feature type="compositionally biased region" description="Basic and acidic residues" evidence="1">
    <location>
        <begin position="30"/>
        <end position="54"/>
    </location>
</feature>
<proteinExistence type="predicted"/>
<protein>
    <submittedName>
        <fullName evidence="2">Uncharacterized protein</fullName>
    </submittedName>
</protein>
<dbReference type="EMBL" id="LJZV01000024">
    <property type="protein sequence ID" value="KZD89333.1"/>
    <property type="molecule type" value="Genomic_DNA"/>
</dbReference>
<dbReference type="Proteomes" id="UP000076442">
    <property type="component" value="Unassembled WGS sequence"/>
</dbReference>
<feature type="region of interest" description="Disordered" evidence="1">
    <location>
        <begin position="29"/>
        <end position="71"/>
    </location>
</feature>
<evidence type="ECO:0000313" key="3">
    <source>
        <dbReference type="Proteomes" id="UP000076442"/>
    </source>
</evidence>
<dbReference type="RefSeq" id="WP_042975081.1">
    <property type="nucleotide sequence ID" value="NZ_CP023409.1"/>
</dbReference>
<evidence type="ECO:0000256" key="1">
    <source>
        <dbReference type="SAM" id="MobiDB-lite"/>
    </source>
</evidence>
<gene>
    <name evidence="2" type="ORF">B4122_3719</name>
</gene>
<evidence type="ECO:0000313" key="2">
    <source>
        <dbReference type="EMBL" id="KZD89333.1"/>
    </source>
</evidence>
<accession>A0AAP1E8V3</accession>
<reference evidence="2 3" key="1">
    <citation type="submission" date="2015-09" db="EMBL/GenBank/DDBJ databases">
        <title>Spore heat resistance.</title>
        <authorList>
            <person name="Boekhorst J."/>
            <person name="Berendsen E.M."/>
            <person name="Wells-Bennik M.H."/>
            <person name="Kuipers O.P."/>
        </authorList>
    </citation>
    <scope>NUCLEOTIDE SEQUENCE [LARGE SCALE GENOMIC DNA]</scope>
    <source>
        <strain evidence="2 3">B4122</strain>
    </source>
</reference>
<dbReference type="AlphaFoldDB" id="A0AAP1E8V3"/>
<organism evidence="2 3">
    <name type="scientific">Bacillus subtilis</name>
    <dbReference type="NCBI Taxonomy" id="1423"/>
    <lineage>
        <taxon>Bacteria</taxon>
        <taxon>Bacillati</taxon>
        <taxon>Bacillota</taxon>
        <taxon>Bacilli</taxon>
        <taxon>Bacillales</taxon>
        <taxon>Bacillaceae</taxon>
        <taxon>Bacillus</taxon>
    </lineage>
</organism>
<sequence>MAKQIINKTAHGVMVWDTEEKRSYLLTNDEAAKLEKEQGTTEEPAADKAEEKPKQTKTKPAAKKEETTDGE</sequence>